<gene>
    <name evidence="1" type="ORF">BJ983_000948</name>
</gene>
<dbReference type="NCBIfam" id="TIGR04042">
    <property type="entry name" value="MSMEG_0570_fam"/>
    <property type="match status" value="1"/>
</dbReference>
<accession>A0A7Y9DSQ7</accession>
<comment type="caution">
    <text evidence="1">The sequence shown here is derived from an EMBL/GenBank/DDBJ whole genome shotgun (WGS) entry which is preliminary data.</text>
</comment>
<dbReference type="EMBL" id="JACCBN010000001">
    <property type="protein sequence ID" value="NYD34846.1"/>
    <property type="molecule type" value="Genomic_DNA"/>
</dbReference>
<dbReference type="Proteomes" id="UP000535890">
    <property type="component" value="Unassembled WGS sequence"/>
</dbReference>
<protein>
    <submittedName>
        <fullName evidence="1">Putative repeat protein (TIGR04042 family)</fullName>
    </submittedName>
</protein>
<evidence type="ECO:0000313" key="2">
    <source>
        <dbReference type="Proteomes" id="UP000535890"/>
    </source>
</evidence>
<name>A0A7Y9DSQ7_9PSEU</name>
<dbReference type="AlphaFoldDB" id="A0A7Y9DSQ7"/>
<reference evidence="1 2" key="1">
    <citation type="submission" date="2020-07" db="EMBL/GenBank/DDBJ databases">
        <title>Sequencing the genomes of 1000 actinobacteria strains.</title>
        <authorList>
            <person name="Klenk H.-P."/>
        </authorList>
    </citation>
    <scope>NUCLEOTIDE SEQUENCE [LARGE SCALE GENOMIC DNA]</scope>
    <source>
        <strain evidence="1 2">DSM 45772</strain>
    </source>
</reference>
<evidence type="ECO:0000313" key="1">
    <source>
        <dbReference type="EMBL" id="NYD34846.1"/>
    </source>
</evidence>
<proteinExistence type="predicted"/>
<sequence>MPEMHVRLRRPDGTTERVYSPSLVLAEYLEEGTMYPLDDFGRRTRAALTEASERVRAKYGFPCSRAAASLAGVEARLARQTGGGVLVEAIER</sequence>
<dbReference type="RefSeq" id="WP_179792760.1">
    <property type="nucleotide sequence ID" value="NZ_BAABHP010000003.1"/>
</dbReference>
<keyword evidence="2" id="KW-1185">Reference proteome</keyword>
<dbReference type="InterPro" id="IPR023846">
    <property type="entry name" value="CHP04042_MSMEG0570"/>
</dbReference>
<organism evidence="1 2">
    <name type="scientific">Actinomycetospora corticicola</name>
    <dbReference type="NCBI Taxonomy" id="663602"/>
    <lineage>
        <taxon>Bacteria</taxon>
        <taxon>Bacillati</taxon>
        <taxon>Actinomycetota</taxon>
        <taxon>Actinomycetes</taxon>
        <taxon>Pseudonocardiales</taxon>
        <taxon>Pseudonocardiaceae</taxon>
        <taxon>Actinomycetospora</taxon>
    </lineage>
</organism>